<evidence type="ECO:0008006" key="4">
    <source>
        <dbReference type="Google" id="ProtNLM"/>
    </source>
</evidence>
<evidence type="ECO:0000313" key="2">
    <source>
        <dbReference type="EMBL" id="SIO60700.1"/>
    </source>
</evidence>
<dbReference type="AlphaFoldDB" id="A0A1N6KVZ9"/>
<sequence length="161" mass="17611">MDTAAGLEPKGFGGGLLLALLGLAALVIATAVEMRDPLKMMLEWELFAVFVRPDTHGWYRTVLAMVGMDVAIGAFVVAGAGWLLMLAWRRSARFPVHVQAWLLAIVVMRTIAFLLGDHMTHAIGIDIAVPFDGLLEALAAAALAIPYFRQSRRVRHTFLSR</sequence>
<evidence type="ECO:0000256" key="1">
    <source>
        <dbReference type="SAM" id="Phobius"/>
    </source>
</evidence>
<name>A0A1N6KVZ9_9BURK</name>
<keyword evidence="3" id="KW-1185">Reference proteome</keyword>
<dbReference type="RefSeq" id="WP_074300030.1">
    <property type="nucleotide sequence ID" value="NZ_FSRU01000002.1"/>
</dbReference>
<dbReference type="InterPro" id="IPR019690">
    <property type="entry name" value="DUF2569"/>
</dbReference>
<proteinExistence type="predicted"/>
<keyword evidence="1" id="KW-0472">Membrane</keyword>
<dbReference type="EMBL" id="FSRU01000002">
    <property type="protein sequence ID" value="SIO60700.1"/>
    <property type="molecule type" value="Genomic_DNA"/>
</dbReference>
<reference evidence="2 3" key="1">
    <citation type="submission" date="2016-11" db="EMBL/GenBank/DDBJ databases">
        <authorList>
            <person name="Jaros S."/>
            <person name="Januszkiewicz K."/>
            <person name="Wedrychowicz H."/>
        </authorList>
    </citation>
    <scope>NUCLEOTIDE SEQUENCE [LARGE SCALE GENOMIC DNA]</scope>
    <source>
        <strain evidence="2 3">GAS95</strain>
    </source>
</reference>
<feature type="transmembrane region" description="Helical" evidence="1">
    <location>
        <begin position="127"/>
        <end position="148"/>
    </location>
</feature>
<feature type="transmembrane region" description="Helical" evidence="1">
    <location>
        <begin position="62"/>
        <end position="84"/>
    </location>
</feature>
<keyword evidence="1" id="KW-1133">Transmembrane helix</keyword>
<feature type="transmembrane region" description="Helical" evidence="1">
    <location>
        <begin position="96"/>
        <end position="115"/>
    </location>
</feature>
<dbReference type="OrthoDB" id="9004396at2"/>
<evidence type="ECO:0000313" key="3">
    <source>
        <dbReference type="Proteomes" id="UP000185151"/>
    </source>
</evidence>
<accession>A0A1N6KVZ9</accession>
<dbReference type="Proteomes" id="UP000185151">
    <property type="component" value="Unassembled WGS sequence"/>
</dbReference>
<feature type="transmembrane region" description="Helical" evidence="1">
    <location>
        <begin position="12"/>
        <end position="32"/>
    </location>
</feature>
<organism evidence="2 3">
    <name type="scientific">Paraburkholderia phenazinium</name>
    <dbReference type="NCBI Taxonomy" id="60549"/>
    <lineage>
        <taxon>Bacteria</taxon>
        <taxon>Pseudomonadati</taxon>
        <taxon>Pseudomonadota</taxon>
        <taxon>Betaproteobacteria</taxon>
        <taxon>Burkholderiales</taxon>
        <taxon>Burkholderiaceae</taxon>
        <taxon>Paraburkholderia</taxon>
    </lineage>
</organism>
<gene>
    <name evidence="2" type="ORF">SAMN05444165_4967</name>
</gene>
<dbReference type="Pfam" id="PF10754">
    <property type="entry name" value="DUF2569"/>
    <property type="match status" value="1"/>
</dbReference>
<protein>
    <recommendedName>
        <fullName evidence="4">DUF2569 family protein</fullName>
    </recommendedName>
</protein>
<keyword evidence="1" id="KW-0812">Transmembrane</keyword>